<dbReference type="Proteomes" id="UP000006038">
    <property type="component" value="Chromosome 9"/>
</dbReference>
<accession>J3MWB2</accession>
<reference evidence="3" key="2">
    <citation type="submission" date="2013-04" db="UniProtKB">
        <authorList>
            <consortium name="EnsemblPlants"/>
        </authorList>
    </citation>
    <scope>IDENTIFICATION</scope>
</reference>
<protein>
    <submittedName>
        <fullName evidence="3">Uncharacterized protein</fullName>
    </submittedName>
</protein>
<feature type="region of interest" description="Disordered" evidence="2">
    <location>
        <begin position="98"/>
        <end position="125"/>
    </location>
</feature>
<proteinExistence type="predicted"/>
<dbReference type="EnsemblPlants" id="OB09G12910.1">
    <property type="protein sequence ID" value="OB09G12910.1"/>
    <property type="gene ID" value="OB09G12910"/>
</dbReference>
<evidence type="ECO:0000256" key="1">
    <source>
        <dbReference type="SAM" id="Coils"/>
    </source>
</evidence>
<name>J3MWB2_ORYBR</name>
<feature type="coiled-coil region" evidence="1">
    <location>
        <begin position="24"/>
        <end position="51"/>
    </location>
</feature>
<keyword evidence="4" id="KW-1185">Reference proteome</keyword>
<dbReference type="AlphaFoldDB" id="J3MWB2"/>
<organism evidence="3">
    <name type="scientific">Oryza brachyantha</name>
    <name type="common">malo sina</name>
    <dbReference type="NCBI Taxonomy" id="4533"/>
    <lineage>
        <taxon>Eukaryota</taxon>
        <taxon>Viridiplantae</taxon>
        <taxon>Streptophyta</taxon>
        <taxon>Embryophyta</taxon>
        <taxon>Tracheophyta</taxon>
        <taxon>Spermatophyta</taxon>
        <taxon>Magnoliopsida</taxon>
        <taxon>Liliopsida</taxon>
        <taxon>Poales</taxon>
        <taxon>Poaceae</taxon>
        <taxon>BOP clade</taxon>
        <taxon>Oryzoideae</taxon>
        <taxon>Oryzeae</taxon>
        <taxon>Oryzinae</taxon>
        <taxon>Oryza</taxon>
    </lineage>
</organism>
<dbReference type="HOGENOM" id="CLU_1996146_0_0_1"/>
<evidence type="ECO:0000313" key="4">
    <source>
        <dbReference type="Proteomes" id="UP000006038"/>
    </source>
</evidence>
<keyword evidence="1" id="KW-0175">Coiled coil</keyword>
<evidence type="ECO:0000256" key="2">
    <source>
        <dbReference type="SAM" id="MobiDB-lite"/>
    </source>
</evidence>
<evidence type="ECO:0000313" key="3">
    <source>
        <dbReference type="EnsemblPlants" id="OB09G12910.1"/>
    </source>
</evidence>
<sequence length="125" mass="13919">MHYDLHAAAKDQMHYDLHAAKELNDDKIMKIDRLQSKVARLENEIARLRGQLEPGDARLRLTARKRTRNANGAGAIGWVTVLSSSPSAGVLKEVKLKNYRSRSEDEGGEGEPTVNSGGRRRSPEQ</sequence>
<dbReference type="SUPFAM" id="SSF161270">
    <property type="entry name" value="PspA lactotransferrin-binding region"/>
    <property type="match status" value="1"/>
</dbReference>
<dbReference type="Gene3D" id="1.20.5.170">
    <property type="match status" value="1"/>
</dbReference>
<dbReference type="Gramene" id="OB09G12910.1">
    <property type="protein sequence ID" value="OB09G12910.1"/>
    <property type="gene ID" value="OB09G12910"/>
</dbReference>
<reference evidence="3" key="1">
    <citation type="journal article" date="2013" name="Nat. Commun.">
        <title>Whole-genome sequencing of Oryza brachyantha reveals mechanisms underlying Oryza genome evolution.</title>
        <authorList>
            <person name="Chen J."/>
            <person name="Huang Q."/>
            <person name="Gao D."/>
            <person name="Wang J."/>
            <person name="Lang Y."/>
            <person name="Liu T."/>
            <person name="Li B."/>
            <person name="Bai Z."/>
            <person name="Luis Goicoechea J."/>
            <person name="Liang C."/>
            <person name="Chen C."/>
            <person name="Zhang W."/>
            <person name="Sun S."/>
            <person name="Liao Y."/>
            <person name="Zhang X."/>
            <person name="Yang L."/>
            <person name="Song C."/>
            <person name="Wang M."/>
            <person name="Shi J."/>
            <person name="Liu G."/>
            <person name="Liu J."/>
            <person name="Zhou H."/>
            <person name="Zhou W."/>
            <person name="Yu Q."/>
            <person name="An N."/>
            <person name="Chen Y."/>
            <person name="Cai Q."/>
            <person name="Wang B."/>
            <person name="Liu B."/>
            <person name="Min J."/>
            <person name="Huang Y."/>
            <person name="Wu H."/>
            <person name="Li Z."/>
            <person name="Zhang Y."/>
            <person name="Yin Y."/>
            <person name="Song W."/>
            <person name="Jiang J."/>
            <person name="Jackson S.A."/>
            <person name="Wing R.A."/>
            <person name="Wang J."/>
            <person name="Chen M."/>
        </authorList>
    </citation>
    <scope>NUCLEOTIDE SEQUENCE [LARGE SCALE GENOMIC DNA]</scope>
    <source>
        <strain evidence="3">cv. IRGC 101232</strain>
    </source>
</reference>